<dbReference type="Proteomes" id="UP000501780">
    <property type="component" value="Chromosome"/>
</dbReference>
<evidence type="ECO:0000313" key="1">
    <source>
        <dbReference type="EMBL" id="QIU97124.1"/>
    </source>
</evidence>
<dbReference type="AlphaFoldDB" id="A0A6H0KUH1"/>
<reference evidence="1 2" key="1">
    <citation type="submission" date="2020-03" db="EMBL/GenBank/DDBJ databases">
        <title>Genomic analysis of Bacteroides faecium CBA7301.</title>
        <authorList>
            <person name="Kim J."/>
            <person name="Roh S.W."/>
        </authorList>
    </citation>
    <scope>NUCLEOTIDE SEQUENCE [LARGE SCALE GENOMIC DNA]</scope>
    <source>
        <strain evidence="1 2">CBA7301</strain>
    </source>
</reference>
<gene>
    <name evidence="1" type="ORF">BacF7301_24545</name>
</gene>
<sequence>MSKITINAQLPEPIKEQSTSFSFNYGKATITLDKNGSYQLLVNGSNYSAYEGSAKRDPEYKIKMLEISQKMYNEYINETLIHTKMNKKMAKVHLKVYYEKKLGNLTPEHYQRRPFSISQPTKEEVVNDLKNEAYHKFYSLFSNNKRKKETFINGKLKDIFNQRLDYWNITKSFFEDIETAIEYKKNEVYIAEYNQKKERLETFINGQEKAVEEGMKTLANDISIPFQLDVDYTYSAKNKLFTANLEIPKGLNIPLMKASILSTGKISIKSKTLKENLQNESDCILGVIYYFSSLVFNITPNIETARIALWDSNRSSGFCWVELNREKFSQTDINTLEPIISIYDYPHVLKLKTDRNVNEIVRIEYNEFIQRITQTI</sequence>
<accession>A0A6H0KUH1</accession>
<evidence type="ECO:0000313" key="2">
    <source>
        <dbReference type="Proteomes" id="UP000501780"/>
    </source>
</evidence>
<name>A0A6H0KUH1_9BACE</name>
<dbReference type="RefSeq" id="WP_167966823.1">
    <property type="nucleotide sequence ID" value="NZ_CP050831.1"/>
</dbReference>
<protein>
    <submittedName>
        <fullName evidence="1">Uncharacterized protein</fullName>
    </submittedName>
</protein>
<dbReference type="KEGG" id="bfc:BacF7301_24545"/>
<dbReference type="EMBL" id="CP050831">
    <property type="protein sequence ID" value="QIU97124.1"/>
    <property type="molecule type" value="Genomic_DNA"/>
</dbReference>
<organism evidence="1 2">
    <name type="scientific">Bacteroides faecium</name>
    <dbReference type="NCBI Taxonomy" id="2715212"/>
    <lineage>
        <taxon>Bacteria</taxon>
        <taxon>Pseudomonadati</taxon>
        <taxon>Bacteroidota</taxon>
        <taxon>Bacteroidia</taxon>
        <taxon>Bacteroidales</taxon>
        <taxon>Bacteroidaceae</taxon>
        <taxon>Bacteroides</taxon>
    </lineage>
</organism>
<proteinExistence type="predicted"/>
<keyword evidence="2" id="KW-1185">Reference proteome</keyword>